<evidence type="ECO:0000313" key="2">
    <source>
        <dbReference type="Proteomes" id="UP000807309"/>
    </source>
</evidence>
<dbReference type="InterPro" id="IPR006175">
    <property type="entry name" value="YjgF/YER057c/UK114"/>
</dbReference>
<proteinExistence type="predicted"/>
<accession>A0ABS0C3R8</accession>
<comment type="caution">
    <text evidence="1">The sequence shown here is derived from an EMBL/GenBank/DDBJ whole genome shotgun (WGS) entry which is preliminary data.</text>
</comment>
<organism evidence="1 2">
    <name type="scientific">Nocardia abscessus</name>
    <dbReference type="NCBI Taxonomy" id="120957"/>
    <lineage>
        <taxon>Bacteria</taxon>
        <taxon>Bacillati</taxon>
        <taxon>Actinomycetota</taxon>
        <taxon>Actinomycetes</taxon>
        <taxon>Mycobacteriales</taxon>
        <taxon>Nocardiaceae</taxon>
        <taxon>Nocardia</taxon>
    </lineage>
</organism>
<dbReference type="Gene3D" id="3.30.1330.40">
    <property type="entry name" value="RutC-like"/>
    <property type="match status" value="1"/>
</dbReference>
<dbReference type="Pfam" id="PF01042">
    <property type="entry name" value="Ribonuc_L-PSP"/>
    <property type="match status" value="1"/>
</dbReference>
<dbReference type="RefSeq" id="WP_195031711.1">
    <property type="nucleotide sequence ID" value="NZ_JADLRE010000002.1"/>
</dbReference>
<evidence type="ECO:0000313" key="1">
    <source>
        <dbReference type="EMBL" id="MBF6224375.1"/>
    </source>
</evidence>
<dbReference type="PANTHER" id="PTHR43857:SF1">
    <property type="entry name" value="YJGH FAMILY PROTEIN"/>
    <property type="match status" value="1"/>
</dbReference>
<dbReference type="Proteomes" id="UP000807309">
    <property type="component" value="Unassembled WGS sequence"/>
</dbReference>
<dbReference type="EMBL" id="JADLRE010000002">
    <property type="protein sequence ID" value="MBF6224375.1"/>
    <property type="molecule type" value="Genomic_DNA"/>
</dbReference>
<reference evidence="1 2" key="1">
    <citation type="submission" date="2020-10" db="EMBL/GenBank/DDBJ databases">
        <title>Identification of Nocardia species via Next-generation sequencing and recognition of intraspecies genetic diversity.</title>
        <authorList>
            <person name="Li P."/>
            <person name="Li P."/>
            <person name="Lu B."/>
        </authorList>
    </citation>
    <scope>NUCLEOTIDE SEQUENCE [LARGE SCALE GENOMIC DNA]</scope>
    <source>
        <strain evidence="1 2">N-11</strain>
    </source>
</reference>
<name>A0ABS0C3R8_9NOCA</name>
<gene>
    <name evidence="1" type="ORF">IU470_04505</name>
</gene>
<dbReference type="InterPro" id="IPR035959">
    <property type="entry name" value="RutC-like_sf"/>
</dbReference>
<keyword evidence="2" id="KW-1185">Reference proteome</keyword>
<sequence>MGVEISNPGELHDPTGFGYSHVAVARGELVFIAGQYDSDAEGHTTGTEFAVQVDNAFANLGIALRSAGLDFADVAQLRTHIVDHDLDKLAVLGKKIEAIWGERPPAQTLTGVAALALPGMLFEVDAVAVRGSTPVGK</sequence>
<dbReference type="SUPFAM" id="SSF55298">
    <property type="entry name" value="YjgF-like"/>
    <property type="match status" value="1"/>
</dbReference>
<protein>
    <submittedName>
        <fullName evidence="1">RidA family protein</fullName>
    </submittedName>
</protein>
<dbReference type="PANTHER" id="PTHR43857">
    <property type="entry name" value="BLR7761 PROTEIN"/>
    <property type="match status" value="1"/>
</dbReference>